<dbReference type="Proteomes" id="UP000823915">
    <property type="component" value="Unassembled WGS sequence"/>
</dbReference>
<proteinExistence type="predicted"/>
<reference evidence="1" key="2">
    <citation type="submission" date="2021-04" db="EMBL/GenBank/DDBJ databases">
        <authorList>
            <person name="Gilroy R."/>
        </authorList>
    </citation>
    <scope>NUCLEOTIDE SEQUENCE</scope>
    <source>
        <strain evidence="1">1282</strain>
    </source>
</reference>
<dbReference type="AlphaFoldDB" id="A0A9D2C1T6"/>
<comment type="caution">
    <text evidence="1">The sequence shown here is derived from an EMBL/GenBank/DDBJ whole genome shotgun (WGS) entry which is preliminary data.</text>
</comment>
<evidence type="ECO:0000313" key="2">
    <source>
        <dbReference type="Proteomes" id="UP000823915"/>
    </source>
</evidence>
<dbReference type="SUPFAM" id="SSF69279">
    <property type="entry name" value="Phage tail proteins"/>
    <property type="match status" value="1"/>
</dbReference>
<name>A0A9D2C1T6_9FIRM</name>
<gene>
    <name evidence="1" type="ORF">H9838_07955</name>
</gene>
<protein>
    <submittedName>
        <fullName evidence="1">Uncharacterized protein</fullName>
    </submittedName>
</protein>
<reference evidence="1" key="1">
    <citation type="journal article" date="2021" name="PeerJ">
        <title>Extensive microbial diversity within the chicken gut microbiome revealed by metagenomics and culture.</title>
        <authorList>
            <person name="Gilroy R."/>
            <person name="Ravi A."/>
            <person name="Getino M."/>
            <person name="Pursley I."/>
            <person name="Horton D.L."/>
            <person name="Alikhan N.F."/>
            <person name="Baker D."/>
            <person name="Gharbi K."/>
            <person name="Hall N."/>
            <person name="Watson M."/>
            <person name="Adriaenssens E.M."/>
            <person name="Foster-Nyarko E."/>
            <person name="Jarju S."/>
            <person name="Secka A."/>
            <person name="Antonio M."/>
            <person name="Oren A."/>
            <person name="Chaudhuri R.R."/>
            <person name="La Ragione R."/>
            <person name="Hildebrand F."/>
            <person name="Pallen M.J."/>
        </authorList>
    </citation>
    <scope>NUCLEOTIDE SEQUENCE</scope>
    <source>
        <strain evidence="1">1282</strain>
    </source>
</reference>
<organism evidence="1 2">
    <name type="scientific">Candidatus Acutalibacter pullistercoris</name>
    <dbReference type="NCBI Taxonomy" id="2838418"/>
    <lineage>
        <taxon>Bacteria</taxon>
        <taxon>Bacillati</taxon>
        <taxon>Bacillota</taxon>
        <taxon>Clostridia</taxon>
        <taxon>Eubacteriales</taxon>
        <taxon>Acutalibacteraceae</taxon>
        <taxon>Acutalibacter</taxon>
    </lineage>
</organism>
<accession>A0A9D2C1T6</accession>
<evidence type="ECO:0000313" key="1">
    <source>
        <dbReference type="EMBL" id="HIY27085.1"/>
    </source>
</evidence>
<sequence length="301" mass="33584">MDSMKVWATDRKGNALCLGEPREAELTYDREAPADLLEAVFPGEAWPELVRVTVELSGRRVFWGLVDEQNLRVGPQGRETELVCRSGEALLLDSEAPPETLSRPSLEKLERLVLQGLGLSRVVGDWSQKQGQLTVEKGMSCWEAVEDFCRGWLGTVPYVDEAGALRCDGLPSFSVDLGTASWGELSFKPCKELSEVWQQSFRGTYDTPYRREGAAVQRRRYCSSQSGEDPKETLAQGLRESWQLTVECPGSFWPLRGAKAWVEVPGLGKFANCPVREARWLWDRQGARTQAVLERGDGPCG</sequence>
<dbReference type="EMBL" id="DXDU01000128">
    <property type="protein sequence ID" value="HIY27085.1"/>
    <property type="molecule type" value="Genomic_DNA"/>
</dbReference>